<feature type="region of interest" description="Disordered" evidence="1">
    <location>
        <begin position="112"/>
        <end position="132"/>
    </location>
</feature>
<evidence type="ECO:0000313" key="2">
    <source>
        <dbReference type="EMBL" id="KAJ0409084.1"/>
    </source>
</evidence>
<organism evidence="2 3">
    <name type="scientific">Pythium insidiosum</name>
    <name type="common">Pythiosis disease agent</name>
    <dbReference type="NCBI Taxonomy" id="114742"/>
    <lineage>
        <taxon>Eukaryota</taxon>
        <taxon>Sar</taxon>
        <taxon>Stramenopiles</taxon>
        <taxon>Oomycota</taxon>
        <taxon>Peronosporomycetes</taxon>
        <taxon>Pythiales</taxon>
        <taxon>Pythiaceae</taxon>
        <taxon>Pythium</taxon>
    </lineage>
</organism>
<accession>A0AAD5LPX7</accession>
<dbReference type="EMBL" id="JAKCXM010000006">
    <property type="protein sequence ID" value="KAJ0409084.1"/>
    <property type="molecule type" value="Genomic_DNA"/>
</dbReference>
<dbReference type="Proteomes" id="UP001209570">
    <property type="component" value="Unassembled WGS sequence"/>
</dbReference>
<comment type="caution">
    <text evidence="2">The sequence shown here is derived from an EMBL/GenBank/DDBJ whole genome shotgun (WGS) entry which is preliminary data.</text>
</comment>
<proteinExistence type="predicted"/>
<sequence>MRAYHVRRKVLRDDDPQIVESLVQLGELARRNGDKLRALEFLKPALAALRQQENQDLHLELIRHVVQVVVRVHLASLTSEQVKLLGLVMRKLVDGEPVELINGLVAGAERELQDSKRPSLTESPHPTSPRNANAISSRFASFTNSAPPLLTMAPLADRAAEAPAVLSANRRQLSSPTREICVRRHGQYSSAAQLVAICFLDSIAVIDDDDDASVEDDPMHN</sequence>
<reference evidence="2" key="1">
    <citation type="submission" date="2021-12" db="EMBL/GenBank/DDBJ databases">
        <title>Prjna785345.</title>
        <authorList>
            <person name="Rujirawat T."/>
            <person name="Krajaejun T."/>
        </authorList>
    </citation>
    <scope>NUCLEOTIDE SEQUENCE</scope>
    <source>
        <strain evidence="2">Pi057C3</strain>
    </source>
</reference>
<keyword evidence="3" id="KW-1185">Reference proteome</keyword>
<evidence type="ECO:0000256" key="1">
    <source>
        <dbReference type="SAM" id="MobiDB-lite"/>
    </source>
</evidence>
<gene>
    <name evidence="2" type="ORF">P43SY_002218</name>
</gene>
<feature type="compositionally biased region" description="Polar residues" evidence="1">
    <location>
        <begin position="120"/>
        <end position="132"/>
    </location>
</feature>
<name>A0AAD5LPX7_PYTIN</name>
<evidence type="ECO:0000313" key="3">
    <source>
        <dbReference type="Proteomes" id="UP001209570"/>
    </source>
</evidence>
<dbReference type="AlphaFoldDB" id="A0AAD5LPX7"/>
<protein>
    <submittedName>
        <fullName evidence="2">Uncharacterized protein</fullName>
    </submittedName>
</protein>